<dbReference type="InterPro" id="IPR031734">
    <property type="entry name" value="MBF2"/>
</dbReference>
<reference evidence="2" key="1">
    <citation type="submission" date="2022-03" db="EMBL/GenBank/DDBJ databases">
        <authorList>
            <person name="Tunstrom K."/>
        </authorList>
    </citation>
    <scope>NUCLEOTIDE SEQUENCE</scope>
</reference>
<dbReference type="AlphaFoldDB" id="A0AAU9TAC6"/>
<protein>
    <recommendedName>
        <fullName evidence="4">Salivary secreted peptide</fullName>
    </recommendedName>
</protein>
<evidence type="ECO:0000313" key="3">
    <source>
        <dbReference type="Proteomes" id="UP001153954"/>
    </source>
</evidence>
<gene>
    <name evidence="2" type="ORF">EEDITHA_LOCUS528</name>
</gene>
<dbReference type="EMBL" id="CAKOGL010000002">
    <property type="protein sequence ID" value="CAH2083909.1"/>
    <property type="molecule type" value="Genomic_DNA"/>
</dbReference>
<accession>A0AAU9TAC6</accession>
<organism evidence="2 3">
    <name type="scientific">Euphydryas editha</name>
    <name type="common">Edith's checkerspot</name>
    <dbReference type="NCBI Taxonomy" id="104508"/>
    <lineage>
        <taxon>Eukaryota</taxon>
        <taxon>Metazoa</taxon>
        <taxon>Ecdysozoa</taxon>
        <taxon>Arthropoda</taxon>
        <taxon>Hexapoda</taxon>
        <taxon>Insecta</taxon>
        <taxon>Pterygota</taxon>
        <taxon>Neoptera</taxon>
        <taxon>Endopterygota</taxon>
        <taxon>Lepidoptera</taxon>
        <taxon>Glossata</taxon>
        <taxon>Ditrysia</taxon>
        <taxon>Papilionoidea</taxon>
        <taxon>Nymphalidae</taxon>
        <taxon>Nymphalinae</taxon>
        <taxon>Euphydryas</taxon>
    </lineage>
</organism>
<evidence type="ECO:0008006" key="4">
    <source>
        <dbReference type="Google" id="ProtNLM"/>
    </source>
</evidence>
<proteinExistence type="predicted"/>
<feature type="signal peptide" evidence="1">
    <location>
        <begin position="1"/>
        <end position="19"/>
    </location>
</feature>
<keyword evidence="1" id="KW-0732">Signal</keyword>
<dbReference type="Proteomes" id="UP001153954">
    <property type="component" value="Unassembled WGS sequence"/>
</dbReference>
<name>A0AAU9TAC6_EUPED</name>
<evidence type="ECO:0000256" key="1">
    <source>
        <dbReference type="SAM" id="SignalP"/>
    </source>
</evidence>
<keyword evidence="3" id="KW-1185">Reference proteome</keyword>
<feature type="chain" id="PRO_5043617114" description="Salivary secreted peptide" evidence="1">
    <location>
        <begin position="20"/>
        <end position="115"/>
    </location>
</feature>
<sequence length="115" mass="13071">MRIILFISIFFVLLWYVCGDHLVVGNVANRVVLAKHEQVKYNAIPFVKRVKYYFYSDPRNKIIQGIQALDMMHSKASINITAGGVGSTFVNLRLKSERGSGLDYDIGIYVLPDFL</sequence>
<evidence type="ECO:0000313" key="2">
    <source>
        <dbReference type="EMBL" id="CAH2083909.1"/>
    </source>
</evidence>
<comment type="caution">
    <text evidence="2">The sequence shown here is derived from an EMBL/GenBank/DDBJ whole genome shotgun (WGS) entry which is preliminary data.</text>
</comment>
<dbReference type="Pfam" id="PF15868">
    <property type="entry name" value="MBF2"/>
    <property type="match status" value="1"/>
</dbReference>